<dbReference type="InterPro" id="IPR001360">
    <property type="entry name" value="Glyco_hydro_1"/>
</dbReference>
<dbReference type="KEGG" id="bany:112054513"/>
<dbReference type="GeneID" id="112054513"/>
<evidence type="ECO:0000256" key="2">
    <source>
        <dbReference type="ARBA" id="ARBA00012744"/>
    </source>
</evidence>
<dbReference type="AlphaFoldDB" id="A0A6J1NTL6"/>
<gene>
    <name evidence="8 9 10" type="primary">LOC112054513</name>
</gene>
<dbReference type="Gene3D" id="3.20.20.80">
    <property type="entry name" value="Glycosidases"/>
    <property type="match status" value="1"/>
</dbReference>
<dbReference type="RefSeq" id="XP_052744941.1">
    <property type="nucleotide sequence ID" value="XM_052888981.1"/>
</dbReference>
<dbReference type="EC" id="3.2.1.21" evidence="2"/>
<comment type="similarity">
    <text evidence="1 6">Belongs to the glycosyl hydrolase 1 family.</text>
</comment>
<dbReference type="InterPro" id="IPR017853">
    <property type="entry name" value="GH"/>
</dbReference>
<dbReference type="GO" id="GO:0005975">
    <property type="term" value="P:carbohydrate metabolic process"/>
    <property type="evidence" value="ECO:0007669"/>
    <property type="project" value="InterPro"/>
</dbReference>
<dbReference type="PRINTS" id="PR00131">
    <property type="entry name" value="GLHYDRLASE1"/>
</dbReference>
<name>A0A6J1NTL6_BICAN</name>
<evidence type="ECO:0000313" key="7">
    <source>
        <dbReference type="Proteomes" id="UP001652582"/>
    </source>
</evidence>
<dbReference type="RefSeq" id="XP_052744940.1">
    <property type="nucleotide sequence ID" value="XM_052888980.1"/>
</dbReference>
<organism evidence="7 8">
    <name type="scientific">Bicyclus anynana</name>
    <name type="common">Squinting bush brown butterfly</name>
    <dbReference type="NCBI Taxonomy" id="110368"/>
    <lineage>
        <taxon>Eukaryota</taxon>
        <taxon>Metazoa</taxon>
        <taxon>Ecdysozoa</taxon>
        <taxon>Arthropoda</taxon>
        <taxon>Hexapoda</taxon>
        <taxon>Insecta</taxon>
        <taxon>Pterygota</taxon>
        <taxon>Neoptera</taxon>
        <taxon>Endopterygota</taxon>
        <taxon>Lepidoptera</taxon>
        <taxon>Glossata</taxon>
        <taxon>Ditrysia</taxon>
        <taxon>Papilionoidea</taxon>
        <taxon>Nymphalidae</taxon>
        <taxon>Satyrinae</taxon>
        <taxon>Satyrini</taxon>
        <taxon>Mycalesina</taxon>
        <taxon>Bicyclus</taxon>
    </lineage>
</organism>
<evidence type="ECO:0000313" key="9">
    <source>
        <dbReference type="RefSeq" id="XP_052744940.1"/>
    </source>
</evidence>
<evidence type="ECO:0000256" key="6">
    <source>
        <dbReference type="RuleBase" id="RU003690"/>
    </source>
</evidence>
<evidence type="ECO:0000313" key="8">
    <source>
        <dbReference type="RefSeq" id="XP_023950089.2"/>
    </source>
</evidence>
<dbReference type="PROSITE" id="PS00572">
    <property type="entry name" value="GLYCOSYL_HYDROL_F1_1"/>
    <property type="match status" value="1"/>
</dbReference>
<keyword evidence="4" id="KW-0326">Glycosidase</keyword>
<dbReference type="OrthoDB" id="65569at2759"/>
<keyword evidence="3" id="KW-0378">Hydrolase</keyword>
<dbReference type="PANTHER" id="PTHR10353">
    <property type="entry name" value="GLYCOSYL HYDROLASE"/>
    <property type="match status" value="1"/>
</dbReference>
<evidence type="ECO:0000313" key="10">
    <source>
        <dbReference type="RefSeq" id="XP_052744941.1"/>
    </source>
</evidence>
<sequence length="482" mass="55116">MRTFPKGLQLGVATAAYQIEGAWNTADKTPHIWDTMCHNNPESIKDRTNADDACKSFEFYKRDIEMLKFLGVQFYRFSISWTRVLPTGFANKISETGYEYYNNIINDLVALNIEPVVTMYHWDLPQNLQDLGGWANPLIVEWFGDYTRVLYKLFGDRVKTWITINEPKQIGLFGYGGKRMAPQLNASGVGEYLAAKNLVLAHARAWHIYDEEFRDVQKGVCGITIASDFRDAVTDSAEDVEAGLDAVQFEIGLYSHPIFSSKGGFPDRVVKRVAAKSAEQGYSRSRLPEFTLEEIEYVKGTSDFYGFNHYSTRFYTRDTYKSGSNPIPSYDDDIGADFTYLDYEKGALPHVTVIPHGIRKALKWVKDNCNNPPIFITENGFGTFGGLKDPERISYYIKYLDSILDAIEIDGCNVTRYTAWSLMDNFEWDSGLSIKFGLFEVDFNDEKKKRTARSSAVWYKKLIATRLLDYNINVTELEEHVF</sequence>
<protein>
    <recommendedName>
        <fullName evidence="2">beta-glucosidase</fullName>
        <ecNumber evidence="2">3.2.1.21</ecNumber>
    </recommendedName>
</protein>
<dbReference type="Pfam" id="PF00232">
    <property type="entry name" value="Glyco_hydro_1"/>
    <property type="match status" value="1"/>
</dbReference>
<accession>A0A6J1NTL6</accession>
<feature type="active site" description="Nucleophile" evidence="5">
    <location>
        <position position="378"/>
    </location>
</feature>
<evidence type="ECO:0000256" key="4">
    <source>
        <dbReference type="ARBA" id="ARBA00023295"/>
    </source>
</evidence>
<dbReference type="Proteomes" id="UP001652582">
    <property type="component" value="Chromosome 24"/>
</dbReference>
<dbReference type="RefSeq" id="XP_023950089.2">
    <property type="nucleotide sequence ID" value="XM_024094321.2"/>
</dbReference>
<dbReference type="GO" id="GO:0008422">
    <property type="term" value="F:beta-glucosidase activity"/>
    <property type="evidence" value="ECO:0007669"/>
    <property type="project" value="TreeGrafter"/>
</dbReference>
<reference evidence="8 9" key="1">
    <citation type="submission" date="2025-05" db="UniProtKB">
        <authorList>
            <consortium name="RefSeq"/>
        </authorList>
    </citation>
    <scope>IDENTIFICATION</scope>
</reference>
<evidence type="ECO:0000256" key="5">
    <source>
        <dbReference type="PROSITE-ProRule" id="PRU10055"/>
    </source>
</evidence>
<proteinExistence type="inferred from homology"/>
<dbReference type="SUPFAM" id="SSF51445">
    <property type="entry name" value="(Trans)glycosidases"/>
    <property type="match status" value="1"/>
</dbReference>
<evidence type="ECO:0000256" key="1">
    <source>
        <dbReference type="ARBA" id="ARBA00010838"/>
    </source>
</evidence>
<dbReference type="InterPro" id="IPR018120">
    <property type="entry name" value="Glyco_hydro_1_AS"/>
</dbReference>
<keyword evidence="7" id="KW-1185">Reference proteome</keyword>
<dbReference type="PANTHER" id="PTHR10353:SF36">
    <property type="entry name" value="LP05116P"/>
    <property type="match status" value="1"/>
</dbReference>
<evidence type="ECO:0000256" key="3">
    <source>
        <dbReference type="ARBA" id="ARBA00022801"/>
    </source>
</evidence>